<dbReference type="PROSITE" id="PS00430">
    <property type="entry name" value="TONB_DEPENDENT_REC_1"/>
    <property type="match status" value="1"/>
</dbReference>
<organism evidence="16 17">
    <name type="scientific">Altererythrobacter arenosus</name>
    <dbReference type="NCBI Taxonomy" id="3032592"/>
    <lineage>
        <taxon>Bacteria</taxon>
        <taxon>Pseudomonadati</taxon>
        <taxon>Pseudomonadota</taxon>
        <taxon>Alphaproteobacteria</taxon>
        <taxon>Sphingomonadales</taxon>
        <taxon>Erythrobacteraceae</taxon>
        <taxon>Altererythrobacter</taxon>
    </lineage>
</organism>
<keyword evidence="16" id="KW-0675">Receptor</keyword>
<gene>
    <name evidence="16" type="ORF">P7228_07795</name>
</gene>
<evidence type="ECO:0000256" key="3">
    <source>
        <dbReference type="ARBA" id="ARBA00022452"/>
    </source>
</evidence>
<keyword evidence="17" id="KW-1185">Reference proteome</keyword>
<feature type="domain" description="TonB-dependent receptor plug" evidence="15">
    <location>
        <begin position="67"/>
        <end position="180"/>
    </location>
</feature>
<evidence type="ECO:0000256" key="9">
    <source>
        <dbReference type="PROSITE-ProRule" id="PRU01360"/>
    </source>
</evidence>
<feature type="short sequence motif" description="TonB box" evidence="10">
    <location>
        <begin position="52"/>
        <end position="58"/>
    </location>
</feature>
<keyword evidence="3 9" id="KW-1134">Transmembrane beta strand</keyword>
<evidence type="ECO:0000256" key="4">
    <source>
        <dbReference type="ARBA" id="ARBA00022692"/>
    </source>
</evidence>
<feature type="signal peptide" evidence="13">
    <location>
        <begin position="1"/>
        <end position="30"/>
    </location>
</feature>
<dbReference type="SUPFAM" id="SSF56935">
    <property type="entry name" value="Porins"/>
    <property type="match status" value="1"/>
</dbReference>
<dbReference type="Gene3D" id="2.170.130.10">
    <property type="entry name" value="TonB-dependent receptor, plug domain"/>
    <property type="match status" value="1"/>
</dbReference>
<dbReference type="PANTHER" id="PTHR47234:SF2">
    <property type="entry name" value="TONB-DEPENDENT RECEPTOR"/>
    <property type="match status" value="1"/>
</dbReference>
<dbReference type="EMBL" id="CP121106">
    <property type="protein sequence ID" value="WFL78955.1"/>
    <property type="molecule type" value="Genomic_DNA"/>
</dbReference>
<evidence type="ECO:0000259" key="15">
    <source>
        <dbReference type="Pfam" id="PF07715"/>
    </source>
</evidence>
<dbReference type="Gene3D" id="2.40.170.20">
    <property type="entry name" value="TonB-dependent receptor, beta-barrel domain"/>
    <property type="match status" value="1"/>
</dbReference>
<feature type="chain" id="PRO_5045544338" evidence="13">
    <location>
        <begin position="31"/>
        <end position="1075"/>
    </location>
</feature>
<dbReference type="RefSeq" id="WP_278017644.1">
    <property type="nucleotide sequence ID" value="NZ_CP121106.1"/>
</dbReference>
<evidence type="ECO:0000313" key="16">
    <source>
        <dbReference type="EMBL" id="WFL78955.1"/>
    </source>
</evidence>
<keyword evidence="2 9" id="KW-0813">Transport</keyword>
<reference evidence="16 17" key="1">
    <citation type="submission" date="2023-03" db="EMBL/GenBank/DDBJ databases">
        <title>Altererythrobacter sp. CAU 1644 isolated from sand.</title>
        <authorList>
            <person name="Kim W."/>
        </authorList>
    </citation>
    <scope>NUCLEOTIDE SEQUENCE [LARGE SCALE GENOMIC DNA]</scope>
    <source>
        <strain evidence="16 17">CAU 1644</strain>
    </source>
</reference>
<evidence type="ECO:0000256" key="1">
    <source>
        <dbReference type="ARBA" id="ARBA00004571"/>
    </source>
</evidence>
<evidence type="ECO:0000256" key="10">
    <source>
        <dbReference type="PROSITE-ProRule" id="PRU10143"/>
    </source>
</evidence>
<dbReference type="Pfam" id="PF07715">
    <property type="entry name" value="Plug"/>
    <property type="match status" value="1"/>
</dbReference>
<proteinExistence type="inferred from homology"/>
<dbReference type="PROSITE" id="PS52016">
    <property type="entry name" value="TONB_DEPENDENT_REC_3"/>
    <property type="match status" value="1"/>
</dbReference>
<dbReference type="InterPro" id="IPR037066">
    <property type="entry name" value="Plug_dom_sf"/>
</dbReference>
<dbReference type="InterPro" id="IPR000531">
    <property type="entry name" value="Beta-barrel_TonB"/>
</dbReference>
<feature type="domain" description="TonB-dependent receptor-like beta-barrel" evidence="14">
    <location>
        <begin position="440"/>
        <end position="1041"/>
    </location>
</feature>
<keyword evidence="8 9" id="KW-0998">Cell outer membrane</keyword>
<evidence type="ECO:0000256" key="11">
    <source>
        <dbReference type="RuleBase" id="RU003357"/>
    </source>
</evidence>
<dbReference type="Proteomes" id="UP001215827">
    <property type="component" value="Chromosome"/>
</dbReference>
<dbReference type="PANTHER" id="PTHR47234">
    <property type="match status" value="1"/>
</dbReference>
<dbReference type="InterPro" id="IPR039426">
    <property type="entry name" value="TonB-dep_rcpt-like"/>
</dbReference>
<keyword evidence="6 10" id="KW-0798">TonB box</keyword>
<evidence type="ECO:0000256" key="13">
    <source>
        <dbReference type="SAM" id="SignalP"/>
    </source>
</evidence>
<dbReference type="InterPro" id="IPR012910">
    <property type="entry name" value="Plug_dom"/>
</dbReference>
<dbReference type="InterPro" id="IPR010916">
    <property type="entry name" value="TonB_box_CS"/>
</dbReference>
<dbReference type="Pfam" id="PF00593">
    <property type="entry name" value="TonB_dep_Rec_b-barrel"/>
    <property type="match status" value="1"/>
</dbReference>
<evidence type="ECO:0000256" key="5">
    <source>
        <dbReference type="ARBA" id="ARBA00022729"/>
    </source>
</evidence>
<comment type="subcellular location">
    <subcellularLocation>
        <location evidence="1 9">Cell outer membrane</location>
        <topology evidence="1 9">Multi-pass membrane protein</topology>
    </subcellularLocation>
</comment>
<keyword evidence="7 9" id="KW-0472">Membrane</keyword>
<evidence type="ECO:0000259" key="14">
    <source>
        <dbReference type="Pfam" id="PF00593"/>
    </source>
</evidence>
<evidence type="ECO:0000256" key="12">
    <source>
        <dbReference type="SAM" id="MobiDB-lite"/>
    </source>
</evidence>
<dbReference type="InterPro" id="IPR036942">
    <property type="entry name" value="Beta-barrel_TonB_sf"/>
</dbReference>
<keyword evidence="4 9" id="KW-0812">Transmembrane</keyword>
<sequence>MKGALRASTGHAWLAFAATTGLVLASPAYAQDDQEDAESIAETETTADTANTIVVTGSRIARSAAIDGTIPITVVSSEDIMDTGQISVGDQLNQLPQLRSTFSQANSTRFIGTAGMNFLDLRGLGTERTLVLVNGRRHVSTSPGTFRWDVNNVPADLVDRVDVVTGGNSAIYGSDAIAGVVNFVLRREYDGIQLRGQMGISDEGDSASHFVSGIIGKNFGDGRGNITFAAEYAKQDALFILEREQGRDRRQFQLVQNLGAQLNPANGPIRTTGEPATGDGIPDTAFIGGLQRVSTSVGGTFTAVCPTAAATGESATAFAARRAISCSGISNPGSTNALSQFGNAFAFLPDGTLTANGCVTDFRGFGSGNCIGGLGSTLRESGMFQPELERINATMLANFEVSSAFEAFLEAQYTHIDALQESSPTFGAQTFSINNPFLTTQARNLIRSLSSPTATTFSMDRQNLDFGVRGEDHERETFRGVIGFRGDLSDNLRYEISGSYGRFESFYATSGNYIRTRFANAINAVLAPATYSGPFALNAAGQRVACSINVDANAANDDPACIPVNLFGAGQVSEESLNYFGYTSTRDQTNEQYILSGFISGDTGAFLNLPGGPVGFAVGGEYRVEDQYGAYDDATAQGLTFLNLLPEFNPPKYKIKEAFAELRLPILAGMPFAEELTVEGAARVSDYNLGTTGTVVAYNGGLIYSPVRDIRLRASYQRSVRAPSLGDLYSSPTQTFMNNFADPCGQQNINNNPFRVANCAAAGVPTTQTFTTGGVTTTEPFTNRPSSGIGAANRGNPELQEETGTSFTLGVVFQPSMLPGLTLSVDYYDIEIKDAINTLAPATVVNQCYDSSSGIDNPFCAVITRLPNGTLAGQNNVFHNGNVVVLNNPGFASLGQPFNYAKTDTKGIDADLSYRHDFGEDSNLTFRGIASYLIARDTYTDVTDPTFRNRLKSEVGDPEWRFQLSTKLKLGDISIGHQLQYIGKQIVNCCQYETFFGIDGRAPLDPDATPFPYYPERWYHDVRFEFDATEDFKFYMGVDNVTDTLPPYDMLGTEAGSLYDPTGRFFYAGVRAKFQ</sequence>
<feature type="compositionally biased region" description="Low complexity" evidence="12">
    <location>
        <begin position="770"/>
        <end position="782"/>
    </location>
</feature>
<protein>
    <submittedName>
        <fullName evidence="16">TonB-dependent receptor</fullName>
    </submittedName>
</protein>
<comment type="similarity">
    <text evidence="9 11">Belongs to the TonB-dependent receptor family.</text>
</comment>
<keyword evidence="5 13" id="KW-0732">Signal</keyword>
<evidence type="ECO:0000256" key="6">
    <source>
        <dbReference type="ARBA" id="ARBA00023077"/>
    </source>
</evidence>
<evidence type="ECO:0000256" key="2">
    <source>
        <dbReference type="ARBA" id="ARBA00022448"/>
    </source>
</evidence>
<evidence type="ECO:0000313" key="17">
    <source>
        <dbReference type="Proteomes" id="UP001215827"/>
    </source>
</evidence>
<name>A0ABY8FXJ3_9SPHN</name>
<accession>A0ABY8FXJ3</accession>
<evidence type="ECO:0000256" key="8">
    <source>
        <dbReference type="ARBA" id="ARBA00023237"/>
    </source>
</evidence>
<evidence type="ECO:0000256" key="7">
    <source>
        <dbReference type="ARBA" id="ARBA00023136"/>
    </source>
</evidence>
<feature type="region of interest" description="Disordered" evidence="12">
    <location>
        <begin position="770"/>
        <end position="798"/>
    </location>
</feature>